<dbReference type="InterPro" id="IPR040370">
    <property type="entry name" value="CCDC74A/CCDC74B/CCDC92"/>
</dbReference>
<evidence type="ECO:0000313" key="5">
    <source>
        <dbReference type="Proteomes" id="UP001219518"/>
    </source>
</evidence>
<organism evidence="4 5">
    <name type="scientific">Frankliniella fusca</name>
    <dbReference type="NCBI Taxonomy" id="407009"/>
    <lineage>
        <taxon>Eukaryota</taxon>
        <taxon>Metazoa</taxon>
        <taxon>Ecdysozoa</taxon>
        <taxon>Arthropoda</taxon>
        <taxon>Hexapoda</taxon>
        <taxon>Insecta</taxon>
        <taxon>Pterygota</taxon>
        <taxon>Neoptera</taxon>
        <taxon>Paraneoptera</taxon>
        <taxon>Thysanoptera</taxon>
        <taxon>Terebrantia</taxon>
        <taxon>Thripoidea</taxon>
        <taxon>Thripidae</taxon>
        <taxon>Frankliniella</taxon>
    </lineage>
</organism>
<feature type="region of interest" description="Disordered" evidence="2">
    <location>
        <begin position="173"/>
        <end position="200"/>
    </location>
</feature>
<feature type="compositionally biased region" description="Polar residues" evidence="2">
    <location>
        <begin position="173"/>
        <end position="193"/>
    </location>
</feature>
<evidence type="ECO:0000313" key="4">
    <source>
        <dbReference type="EMBL" id="KAK3912317.1"/>
    </source>
</evidence>
<name>A0AAE1H056_9NEOP</name>
<sequence>MTSKVLVKIPVNFGSPVGKCTTADIISASVSARAAVAPASSSNSPESIISIRYDPSLHITQLEQNIKFLKEQHHLMLTSLHQEVETLRQRNRDLQFQLVFSKGSLALVKSTPSSPEDDCKPQTALSPKQVNLSSLQVEILERDIAELRSLLTEAKARNSSLENVIDEQKKQLESFSNKSAAPSDESSISTNSPDPDLAFKLEDAEKVIRRLRRENDEQRRELAMIKANQNKEMSAASAPAHQRPSSQWAQQSYEAQRDYYHEQHREPRDHRREDGLGDQGEQQQEAQREGSRFPPLNNTKFWHNNGGTQRGNSRWNHSWDSGRGSGGSRMLNQSLPSIPGIPKSGSSPNNSSNGIPSSAPFSLLNHGGGGGRRSHRGNYRADRNGGGRGGNGTGQSGGRGHWDQNREHRGRDHDRNRDQQGFNE</sequence>
<keyword evidence="5" id="KW-1185">Reference proteome</keyword>
<feature type="compositionally biased region" description="Polar residues" evidence="2">
    <location>
        <begin position="243"/>
        <end position="254"/>
    </location>
</feature>
<dbReference type="AlphaFoldDB" id="A0AAE1H056"/>
<keyword evidence="1" id="KW-0175">Coiled coil</keyword>
<feature type="compositionally biased region" description="Gly residues" evidence="2">
    <location>
        <begin position="386"/>
        <end position="399"/>
    </location>
</feature>
<feature type="compositionally biased region" description="Low complexity" evidence="2">
    <location>
        <begin position="336"/>
        <end position="365"/>
    </location>
</feature>
<dbReference type="PANTHER" id="PTHR14882">
    <property type="entry name" value="COILED-COIL DOMAIN-CONTAINING 74A"/>
    <property type="match status" value="1"/>
</dbReference>
<feature type="compositionally biased region" description="Basic and acidic residues" evidence="2">
    <location>
        <begin position="400"/>
        <end position="418"/>
    </location>
</feature>
<comment type="caution">
    <text evidence="4">The sequence shown here is derived from an EMBL/GenBank/DDBJ whole genome shotgun (WGS) entry which is preliminary data.</text>
</comment>
<dbReference type="PANTHER" id="PTHR14882:SF5">
    <property type="entry name" value="COILED-COIL DOMAIN CONTAINING 74A"/>
    <property type="match status" value="1"/>
</dbReference>
<feature type="compositionally biased region" description="Polar residues" evidence="2">
    <location>
        <begin position="296"/>
        <end position="319"/>
    </location>
</feature>
<feature type="region of interest" description="Disordered" evidence="2">
    <location>
        <begin position="230"/>
        <end position="424"/>
    </location>
</feature>
<accession>A0AAE1H056</accession>
<dbReference type="Proteomes" id="UP001219518">
    <property type="component" value="Unassembled WGS sequence"/>
</dbReference>
<dbReference type="EMBL" id="JAHWGI010000292">
    <property type="protein sequence ID" value="KAK3912317.1"/>
    <property type="molecule type" value="Genomic_DNA"/>
</dbReference>
<gene>
    <name evidence="4" type="ORF">KUF71_021887</name>
</gene>
<reference evidence="4" key="2">
    <citation type="journal article" date="2023" name="BMC Genomics">
        <title>Pest status, molecular evolution, and epigenetic factors derived from the genome assembly of Frankliniella fusca, a thysanopteran phytovirus vector.</title>
        <authorList>
            <person name="Catto M.A."/>
            <person name="Labadie P.E."/>
            <person name="Jacobson A.L."/>
            <person name="Kennedy G.G."/>
            <person name="Srinivasan R."/>
            <person name="Hunt B.G."/>
        </authorList>
    </citation>
    <scope>NUCLEOTIDE SEQUENCE</scope>
    <source>
        <strain evidence="4">PL_HMW_Pooled</strain>
    </source>
</reference>
<evidence type="ECO:0000256" key="2">
    <source>
        <dbReference type="SAM" id="MobiDB-lite"/>
    </source>
</evidence>
<feature type="domain" description="CCDC92/74 N-terminal" evidence="3">
    <location>
        <begin position="59"/>
        <end position="104"/>
    </location>
</feature>
<dbReference type="Pfam" id="PF14916">
    <property type="entry name" value="CCDC92"/>
    <property type="match status" value="1"/>
</dbReference>
<evidence type="ECO:0000259" key="3">
    <source>
        <dbReference type="Pfam" id="PF14916"/>
    </source>
</evidence>
<dbReference type="InterPro" id="IPR039496">
    <property type="entry name" value="CCDC92/74_N"/>
</dbReference>
<feature type="compositionally biased region" description="Basic and acidic residues" evidence="2">
    <location>
        <begin position="255"/>
        <end position="275"/>
    </location>
</feature>
<reference evidence="4" key="1">
    <citation type="submission" date="2021-07" db="EMBL/GenBank/DDBJ databases">
        <authorList>
            <person name="Catto M.A."/>
            <person name="Jacobson A."/>
            <person name="Kennedy G."/>
            <person name="Labadie P."/>
            <person name="Hunt B.G."/>
            <person name="Srinivasan R."/>
        </authorList>
    </citation>
    <scope>NUCLEOTIDE SEQUENCE</scope>
    <source>
        <strain evidence="4">PL_HMW_Pooled</strain>
        <tissue evidence="4">Head</tissue>
    </source>
</reference>
<proteinExistence type="predicted"/>
<protein>
    <submittedName>
        <fullName evidence="4">Coiled-coil domain-containing protein 74B</fullName>
    </submittedName>
</protein>
<evidence type="ECO:0000256" key="1">
    <source>
        <dbReference type="ARBA" id="ARBA00023054"/>
    </source>
</evidence>